<gene>
    <name evidence="2" type="ORF">ENUP19_0305G0072</name>
</gene>
<dbReference type="Proteomes" id="UP001628156">
    <property type="component" value="Unassembled WGS sequence"/>
</dbReference>
<dbReference type="Pfam" id="PF00646">
    <property type="entry name" value="F-box"/>
    <property type="match status" value="1"/>
</dbReference>
<name>A0ABQ0DVD7_9EUKA</name>
<accession>A0ABQ0DVD7</accession>
<reference evidence="2 3" key="1">
    <citation type="journal article" date="2019" name="PLoS Negl. Trop. Dis.">
        <title>Whole genome sequencing of Entamoeba nuttalli reveals mammalian host-related molecular signatures and a novel octapeptide-repeat surface protein.</title>
        <authorList>
            <person name="Tanaka M."/>
            <person name="Makiuchi T."/>
            <person name="Komiyama T."/>
            <person name="Shiina T."/>
            <person name="Osaki K."/>
            <person name="Tachibana H."/>
        </authorList>
    </citation>
    <scope>NUCLEOTIDE SEQUENCE [LARGE SCALE GENOMIC DNA]</scope>
    <source>
        <strain evidence="2 3">P19-061405</strain>
    </source>
</reference>
<protein>
    <recommendedName>
        <fullName evidence="1">F-box domain-containing protein</fullName>
    </recommendedName>
</protein>
<organism evidence="2 3">
    <name type="scientific">Entamoeba nuttalli</name>
    <dbReference type="NCBI Taxonomy" id="412467"/>
    <lineage>
        <taxon>Eukaryota</taxon>
        <taxon>Amoebozoa</taxon>
        <taxon>Evosea</taxon>
        <taxon>Archamoebae</taxon>
        <taxon>Mastigamoebida</taxon>
        <taxon>Entamoebidae</taxon>
        <taxon>Entamoeba</taxon>
    </lineage>
</organism>
<keyword evidence="3" id="KW-1185">Reference proteome</keyword>
<evidence type="ECO:0000313" key="2">
    <source>
        <dbReference type="EMBL" id="GAB1226823.1"/>
    </source>
</evidence>
<dbReference type="InterPro" id="IPR036047">
    <property type="entry name" value="F-box-like_dom_sf"/>
</dbReference>
<dbReference type="InterPro" id="IPR001810">
    <property type="entry name" value="F-box_dom"/>
</dbReference>
<feature type="domain" description="F-box" evidence="1">
    <location>
        <begin position="5"/>
        <end position="30"/>
    </location>
</feature>
<evidence type="ECO:0000313" key="3">
    <source>
        <dbReference type="Proteomes" id="UP001628156"/>
    </source>
</evidence>
<dbReference type="CDD" id="cd09917">
    <property type="entry name" value="F-box_SF"/>
    <property type="match status" value="1"/>
</dbReference>
<evidence type="ECO:0000259" key="1">
    <source>
        <dbReference type="Pfam" id="PF00646"/>
    </source>
</evidence>
<comment type="caution">
    <text evidence="2">The sequence shown here is derived from an EMBL/GenBank/DDBJ whole genome shotgun (WGS) entry which is preliminary data.</text>
</comment>
<dbReference type="SUPFAM" id="SSF81383">
    <property type="entry name" value="F-box domain"/>
    <property type="match status" value="1"/>
</dbReference>
<proteinExistence type="predicted"/>
<dbReference type="EMBL" id="BAAFRS010000305">
    <property type="protein sequence ID" value="GAB1226823.1"/>
    <property type="molecule type" value="Genomic_DNA"/>
</dbReference>
<sequence>MESVIIKYLHLKDICNLILVNKKWKDIISNITANPNNEELKKELKIFPKAEEIHCEIEELEELKDDLVKRSKAFYIKYKSCYLSQSNTEFEIRNKIKFIESTSNCLSPFNGLLGMIKLEVIKIHIYFDETDSDDENDITSFESFFLNLKQLTSLKKVIVYCHYYDVLTIISMINLSCEILLYVDEWFCYNNDKLNEHLKLKPNIKIITFINKSSYPFIQLPIKNTYIINIIFFNQHFLLESFLKLYQPIHLRIDCMNKKEFNTKSVDILKKSTVQTIQLDNIRKIPKIFQNTSVTISLSQI</sequence>